<comment type="subcellular location">
    <subcellularLocation>
        <location evidence="1">Cell membrane</location>
        <topology evidence="1">Multi-pass membrane protein</topology>
    </subcellularLocation>
</comment>
<dbReference type="SUPFAM" id="SSF53649">
    <property type="entry name" value="Alkaline phosphatase-like"/>
    <property type="match status" value="1"/>
</dbReference>
<protein>
    <submittedName>
        <fullName evidence="8">Sulfatase-like hydrolase/transferase</fullName>
    </submittedName>
</protein>
<comment type="caution">
    <text evidence="8">The sequence shown here is derived from an EMBL/GenBank/DDBJ whole genome shotgun (WGS) entry which is preliminary data.</text>
</comment>
<dbReference type="InterPro" id="IPR017850">
    <property type="entry name" value="Alkaline_phosphatase_core_sf"/>
</dbReference>
<evidence type="ECO:0000256" key="4">
    <source>
        <dbReference type="ARBA" id="ARBA00022989"/>
    </source>
</evidence>
<evidence type="ECO:0000256" key="6">
    <source>
        <dbReference type="SAM" id="Phobius"/>
    </source>
</evidence>
<feature type="transmembrane region" description="Helical" evidence="6">
    <location>
        <begin position="72"/>
        <end position="89"/>
    </location>
</feature>
<evidence type="ECO:0000256" key="1">
    <source>
        <dbReference type="ARBA" id="ARBA00004651"/>
    </source>
</evidence>
<dbReference type="Gene3D" id="3.40.720.10">
    <property type="entry name" value="Alkaline Phosphatase, subunit A"/>
    <property type="match status" value="1"/>
</dbReference>
<dbReference type="GO" id="GO:0005886">
    <property type="term" value="C:plasma membrane"/>
    <property type="evidence" value="ECO:0007669"/>
    <property type="project" value="UniProtKB-SubCell"/>
</dbReference>
<accession>A0A853F1Y4</accession>
<keyword evidence="4 6" id="KW-1133">Transmembrane helix</keyword>
<feature type="transmembrane region" description="Helical" evidence="6">
    <location>
        <begin position="41"/>
        <end position="65"/>
    </location>
</feature>
<sequence>MSSFKQYYKLLLLYVVSIVTTKVLFYIYLQNEFSDLSWQSSIYAIFWGYKFDFAAAALLVFIASLFDFNKKIYTLVSTLFLVLIINIQIGDMLYFSEAGRHTGYEIFDVFVDAESLLLTAYSQHFWLALVALILSIAACVISFFRWKMAVATEFNRYYLPKKLILLVLSIFFIRGMSVQGIPLNPWQAGQLANNQQAILALNATYSVIFALTNKDKTIQQLHIPNINQNTIKQSLKVLYADKNTKIKTPILTSKPNIVMLFLESWSAKYMQSYGYQHPTTPYFDSILKHSIRPKVMVAGGHRTSEGMFAALSSMQNPLGKTIAKTPLQDSDYPSIVKDLSQAGYSSAFFQGTSKETSGVGSFAQSLGFIDSFGKRDIANSKYPNNNWGVQDYDLYQFALKKTQSMSSPFMIGINGATTHDLVVPEGFQQKHFSDDKDLNAMLNTYRFADFSLEYFMEKIKEKYPNTVFVLFADHTGSRISDNLENYFIPFAIYAPNILTAQYKDVVMSQRDIAPSLYDLIMGDYTKTKFSGKSIFRNDYYFADYFHNNILGWIEAEDIVEINVQTGDLSCFVLNKLQKQVVKCENKHDNLKNHALSFTHYYQNLLFNVKDK</sequence>
<keyword evidence="5 6" id="KW-0472">Membrane</keyword>
<dbReference type="CDD" id="cd16015">
    <property type="entry name" value="LTA_synthase"/>
    <property type="match status" value="1"/>
</dbReference>
<dbReference type="EMBL" id="JACCHT010000001">
    <property type="protein sequence ID" value="NYT27528.1"/>
    <property type="molecule type" value="Genomic_DNA"/>
</dbReference>
<keyword evidence="8" id="KW-0808">Transferase</keyword>
<feature type="transmembrane region" description="Helical" evidence="6">
    <location>
        <begin position="164"/>
        <end position="183"/>
    </location>
</feature>
<evidence type="ECO:0000259" key="7">
    <source>
        <dbReference type="Pfam" id="PF00884"/>
    </source>
</evidence>
<dbReference type="GO" id="GO:0016787">
    <property type="term" value="F:hydrolase activity"/>
    <property type="evidence" value="ECO:0007669"/>
    <property type="project" value="UniProtKB-KW"/>
</dbReference>
<dbReference type="InterPro" id="IPR050448">
    <property type="entry name" value="OpgB/LTA_synthase_biosynth"/>
</dbReference>
<evidence type="ECO:0000256" key="5">
    <source>
        <dbReference type="ARBA" id="ARBA00023136"/>
    </source>
</evidence>
<evidence type="ECO:0000256" key="2">
    <source>
        <dbReference type="ARBA" id="ARBA00022475"/>
    </source>
</evidence>
<organism evidence="8 9">
    <name type="scientific">Candidatus Thiodubiliella endoseptemdiera</name>
    <dbReference type="NCBI Taxonomy" id="2738886"/>
    <lineage>
        <taxon>Bacteria</taxon>
        <taxon>Pseudomonadati</taxon>
        <taxon>Pseudomonadota</taxon>
        <taxon>Gammaproteobacteria</taxon>
        <taxon>Candidatus Pseudothioglobaceae</taxon>
        <taxon>Candidatus Thiodubiliella</taxon>
    </lineage>
</organism>
<gene>
    <name evidence="8" type="ORF">H0A76_06265</name>
</gene>
<keyword evidence="3 6" id="KW-0812">Transmembrane</keyword>
<dbReference type="InterPro" id="IPR000917">
    <property type="entry name" value="Sulfatase_N"/>
</dbReference>
<dbReference type="GO" id="GO:0016740">
    <property type="term" value="F:transferase activity"/>
    <property type="evidence" value="ECO:0007669"/>
    <property type="project" value="UniProtKB-KW"/>
</dbReference>
<dbReference type="AlphaFoldDB" id="A0A853F1Y4"/>
<keyword evidence="8" id="KW-0378">Hydrolase</keyword>
<evidence type="ECO:0000256" key="3">
    <source>
        <dbReference type="ARBA" id="ARBA00022692"/>
    </source>
</evidence>
<dbReference type="PANTHER" id="PTHR47371">
    <property type="entry name" value="LIPOTEICHOIC ACID SYNTHASE"/>
    <property type="match status" value="1"/>
</dbReference>
<dbReference type="Proteomes" id="UP000568751">
    <property type="component" value="Unassembled WGS sequence"/>
</dbReference>
<feature type="transmembrane region" description="Helical" evidence="6">
    <location>
        <begin position="7"/>
        <end position="29"/>
    </location>
</feature>
<proteinExistence type="predicted"/>
<dbReference type="Pfam" id="PF00884">
    <property type="entry name" value="Sulfatase"/>
    <property type="match status" value="1"/>
</dbReference>
<keyword evidence="2" id="KW-1003">Cell membrane</keyword>
<feature type="transmembrane region" description="Helical" evidence="6">
    <location>
        <begin position="125"/>
        <end position="144"/>
    </location>
</feature>
<evidence type="ECO:0000313" key="9">
    <source>
        <dbReference type="Proteomes" id="UP000568751"/>
    </source>
</evidence>
<reference evidence="8 9" key="1">
    <citation type="submission" date="2020-05" db="EMBL/GenBank/DDBJ databases">
        <title>Horizontal transmission and recombination maintain forever young bacterial symbiont genomes.</title>
        <authorList>
            <person name="Russell S.L."/>
            <person name="Pepper-Tunick E."/>
            <person name="Svedberg J."/>
            <person name="Byrne A."/>
            <person name="Ruelas Castillo J."/>
            <person name="Vollmers C."/>
            <person name="Beinart R.A."/>
            <person name="Corbett-Detig R."/>
        </authorList>
    </citation>
    <scope>NUCLEOTIDE SEQUENCE [LARGE SCALE GENOMIC DNA]</scope>
    <source>
        <strain evidence="8">455</strain>
    </source>
</reference>
<name>A0A853F1Y4_9GAMM</name>
<evidence type="ECO:0000313" key="8">
    <source>
        <dbReference type="EMBL" id="NYT27528.1"/>
    </source>
</evidence>
<feature type="domain" description="Sulfatase N-terminal" evidence="7">
    <location>
        <begin position="255"/>
        <end position="520"/>
    </location>
</feature>
<dbReference type="PANTHER" id="PTHR47371:SF3">
    <property type="entry name" value="PHOSPHOGLYCEROL TRANSFERASE I"/>
    <property type="match status" value="1"/>
</dbReference>